<keyword evidence="10" id="KW-0325">Glycoprotein</keyword>
<dbReference type="InterPro" id="IPR017978">
    <property type="entry name" value="GPCR_3_C"/>
</dbReference>
<dbReference type="Gene3D" id="2.10.50.30">
    <property type="entry name" value="GPCR, family 3, nine cysteines domain"/>
    <property type="match status" value="1"/>
</dbReference>
<dbReference type="GO" id="GO:0005886">
    <property type="term" value="C:plasma membrane"/>
    <property type="evidence" value="ECO:0007669"/>
    <property type="project" value="UniProtKB-SubCell"/>
</dbReference>
<sequence length="865" mass="98167">MTWLLLLPVIPCKIENRKSPEEELFPAQHEWYQSGELLIGGIASQIVYTLHTFYFKKPPSLDLFNDGVMMIKYYQHNLALAFAMNEINKNLQILPNITLGFHIYDSYFDMKMTYHTTLGLLFKSQRFVPNYKCDRQNNLIAIIGGLDSETSFHIAEILGHYKIPQITYGSFVSKERDATEIPFYRTVPNEAQQYMGIVQLLLHFRWTWVGLLAADDDGGENFLKSLEPLLSQNKICLAFTERIPNQAQWDTIEDIKNLIKIIHKFFEDRKVNTFILYGGSLTMISLNNMIFLGYAGYEGNISLSKVWILTAQVDFMLSGAQRNWNLDLFHGAIAFTIHSNQLQQFKKYLSSIKPYQIKQNNFLKEFWEQAFDCSFTNLYGSLEIDGMCTGEERLESLPGAVFEMHMTGHSYSVYNAVYAIVYALKAMALSNEMGRKNVQLQHLHPWQLHPFIQSSSFNNSAGETVSFNDKKEIEDGFDIMNMVTFPNRSFLRVKVGRVDSSAPKEKRFIIHDDMIVWKTTFNQGPPLSVCNDYCHPGSQKKKKEGEQFCCYNCAPCPEGKISSQKDALDCVKCQENQYPRKDQTGCIQKVTTFLSFEEPLGISLAILAASFSIITGLVLRIFIKCRDTPIVKANNRHITYTLLVSLLLCFLCPLLFLGEPIKVTCFIRQVAFGIIFTVAISCVLAKTITVVVAFMATKPGSSMRKWVGTKLANSILLSCFLVQAAICMLWLGTSPPFPDLDMQSLNTEIVAECNEGSAVMFYIVLGYLGLLSVISLTVAFLARKLPDSFNEAKFITFSMLIFCSVWLSFVPSYVSTKGKYMVAVEIFSILASSAGLLACIFSPKCYIILLRPDLNSRDHLIRRKN</sequence>
<dbReference type="InterPro" id="IPR004073">
    <property type="entry name" value="GPCR_3_vmron_rcpt_2"/>
</dbReference>
<dbReference type="Proteomes" id="UP001190640">
    <property type="component" value="Chromosome 12"/>
</dbReference>
<dbReference type="SUPFAM" id="SSF53822">
    <property type="entry name" value="Periplasmic binding protein-like I"/>
    <property type="match status" value="1"/>
</dbReference>
<feature type="transmembrane region" description="Helical" evidence="12">
    <location>
        <begin position="820"/>
        <end position="841"/>
    </location>
</feature>
<reference evidence="15" key="1">
    <citation type="submission" date="2025-08" db="UniProtKB">
        <authorList>
            <consortium name="RefSeq"/>
        </authorList>
    </citation>
    <scope>IDENTIFICATION</scope>
    <source>
        <tissue evidence="15">Blood</tissue>
    </source>
</reference>
<comment type="subcellular location">
    <subcellularLocation>
        <location evidence="1">Cell membrane</location>
        <topology evidence="1">Multi-pass membrane protein</topology>
    </subcellularLocation>
</comment>
<dbReference type="InterPro" id="IPR028082">
    <property type="entry name" value="Peripla_BP_I"/>
</dbReference>
<evidence type="ECO:0000256" key="2">
    <source>
        <dbReference type="ARBA" id="ARBA00007242"/>
    </source>
</evidence>
<dbReference type="InterPro" id="IPR000337">
    <property type="entry name" value="GPCR_3"/>
</dbReference>
<dbReference type="InterPro" id="IPR001828">
    <property type="entry name" value="ANF_lig-bd_rcpt"/>
</dbReference>
<dbReference type="Gene3D" id="3.40.50.2300">
    <property type="match status" value="2"/>
</dbReference>
<evidence type="ECO:0000256" key="6">
    <source>
        <dbReference type="ARBA" id="ARBA00022989"/>
    </source>
</evidence>
<dbReference type="FunFam" id="3.40.50.2300:FF:000024">
    <property type="entry name" value="Vomeronasal 2, receptor 73"/>
    <property type="match status" value="1"/>
</dbReference>
<dbReference type="CDD" id="cd15283">
    <property type="entry name" value="7tmC_V2R_pheromone"/>
    <property type="match status" value="1"/>
</dbReference>
<evidence type="ECO:0000256" key="8">
    <source>
        <dbReference type="ARBA" id="ARBA00023136"/>
    </source>
</evidence>
<dbReference type="PROSITE" id="PS00981">
    <property type="entry name" value="G_PROTEIN_RECEP_F3_3"/>
    <property type="match status" value="1"/>
</dbReference>
<evidence type="ECO:0000256" key="3">
    <source>
        <dbReference type="ARBA" id="ARBA00022475"/>
    </source>
</evidence>
<gene>
    <name evidence="15" type="primary">LOC129339950</name>
</gene>
<dbReference type="GeneID" id="129339950"/>
<dbReference type="InterPro" id="IPR011500">
    <property type="entry name" value="GPCR_3_9-Cys_dom"/>
</dbReference>
<evidence type="ECO:0000256" key="1">
    <source>
        <dbReference type="ARBA" id="ARBA00004651"/>
    </source>
</evidence>
<keyword evidence="11" id="KW-0807">Transducer</keyword>
<dbReference type="PRINTS" id="PR01535">
    <property type="entry name" value="VOMERONASL2R"/>
</dbReference>
<dbReference type="KEGG" id="emc:129339950"/>
<protein>
    <submittedName>
        <fullName evidence="15">Vomeronasal type-2 receptor 26-like</fullName>
    </submittedName>
</protein>
<dbReference type="PROSITE" id="PS50259">
    <property type="entry name" value="G_PROTEIN_RECEP_F3_4"/>
    <property type="match status" value="1"/>
</dbReference>
<feature type="transmembrane region" description="Helical" evidence="12">
    <location>
        <begin position="600"/>
        <end position="619"/>
    </location>
</feature>
<dbReference type="InterPro" id="IPR038550">
    <property type="entry name" value="GPCR_3_9-Cys_sf"/>
</dbReference>
<keyword evidence="8 12" id="KW-0472">Membrane</keyword>
<keyword evidence="7" id="KW-0297">G-protein coupled receptor</keyword>
<dbReference type="GO" id="GO:0004930">
    <property type="term" value="F:G protein-coupled receptor activity"/>
    <property type="evidence" value="ECO:0007669"/>
    <property type="project" value="UniProtKB-KW"/>
</dbReference>
<dbReference type="Pfam" id="PF00003">
    <property type="entry name" value="7tm_3"/>
    <property type="match status" value="1"/>
</dbReference>
<dbReference type="PRINTS" id="PR00248">
    <property type="entry name" value="GPCRMGR"/>
</dbReference>
<feature type="domain" description="G-protein coupled receptors family 3 profile" evidence="13">
    <location>
        <begin position="600"/>
        <end position="864"/>
    </location>
</feature>
<dbReference type="PANTHER" id="PTHR24061:SF599">
    <property type="entry name" value="G-PROTEIN COUPLED RECEPTORS FAMILY 3 PROFILE DOMAIN-CONTAINING PROTEIN"/>
    <property type="match status" value="1"/>
</dbReference>
<dbReference type="RefSeq" id="XP_054850487.1">
    <property type="nucleotide sequence ID" value="XM_054994512.1"/>
</dbReference>
<name>A0AA97LFQ1_EUBMA</name>
<organism evidence="14 15">
    <name type="scientific">Eublepharis macularius</name>
    <name type="common">Leopard gecko</name>
    <name type="synonym">Cyrtodactylus macularius</name>
    <dbReference type="NCBI Taxonomy" id="481883"/>
    <lineage>
        <taxon>Eukaryota</taxon>
        <taxon>Metazoa</taxon>
        <taxon>Chordata</taxon>
        <taxon>Craniata</taxon>
        <taxon>Vertebrata</taxon>
        <taxon>Euteleostomi</taxon>
        <taxon>Lepidosauria</taxon>
        <taxon>Squamata</taxon>
        <taxon>Bifurcata</taxon>
        <taxon>Gekkota</taxon>
        <taxon>Eublepharidae</taxon>
        <taxon>Eublepharinae</taxon>
        <taxon>Eublepharis</taxon>
    </lineage>
</organism>
<evidence type="ECO:0000256" key="5">
    <source>
        <dbReference type="ARBA" id="ARBA00022729"/>
    </source>
</evidence>
<feature type="transmembrane region" description="Helical" evidence="12">
    <location>
        <begin position="670"/>
        <end position="694"/>
    </location>
</feature>
<evidence type="ECO:0000256" key="9">
    <source>
        <dbReference type="ARBA" id="ARBA00023170"/>
    </source>
</evidence>
<evidence type="ECO:0000256" key="7">
    <source>
        <dbReference type="ARBA" id="ARBA00023040"/>
    </source>
</evidence>
<accession>A0AA97LFQ1</accession>
<feature type="transmembrane region" description="Helical" evidence="12">
    <location>
        <begin position="794"/>
        <end position="814"/>
    </location>
</feature>
<dbReference type="Pfam" id="PF07562">
    <property type="entry name" value="NCD3G"/>
    <property type="match status" value="1"/>
</dbReference>
<evidence type="ECO:0000256" key="11">
    <source>
        <dbReference type="ARBA" id="ARBA00023224"/>
    </source>
</evidence>
<keyword evidence="5" id="KW-0732">Signal</keyword>
<feature type="transmembrane region" description="Helical" evidence="12">
    <location>
        <begin position="759"/>
        <end position="782"/>
    </location>
</feature>
<keyword evidence="3" id="KW-1003">Cell membrane</keyword>
<feature type="transmembrane region" description="Helical" evidence="12">
    <location>
        <begin position="715"/>
        <end position="733"/>
    </location>
</feature>
<evidence type="ECO:0000256" key="4">
    <source>
        <dbReference type="ARBA" id="ARBA00022692"/>
    </source>
</evidence>
<evidence type="ECO:0000256" key="12">
    <source>
        <dbReference type="SAM" id="Phobius"/>
    </source>
</evidence>
<keyword evidence="4 12" id="KW-0812">Transmembrane</keyword>
<dbReference type="AlphaFoldDB" id="A0AA97LFQ1"/>
<keyword evidence="9" id="KW-0675">Receptor</keyword>
<keyword evidence="14" id="KW-1185">Reference proteome</keyword>
<dbReference type="PANTHER" id="PTHR24061">
    <property type="entry name" value="CALCIUM-SENSING RECEPTOR-RELATED"/>
    <property type="match status" value="1"/>
</dbReference>
<evidence type="ECO:0000313" key="14">
    <source>
        <dbReference type="Proteomes" id="UP001190640"/>
    </source>
</evidence>
<keyword evidence="6 12" id="KW-1133">Transmembrane helix</keyword>
<evidence type="ECO:0000313" key="15">
    <source>
        <dbReference type="RefSeq" id="XP_054850487.1"/>
    </source>
</evidence>
<dbReference type="InterPro" id="IPR000068">
    <property type="entry name" value="GPCR_3_Ca_sens_rcpt-rel"/>
</dbReference>
<comment type="similarity">
    <text evidence="2">Belongs to the G-protein coupled receptor 3 family.</text>
</comment>
<evidence type="ECO:0000259" key="13">
    <source>
        <dbReference type="PROSITE" id="PS50259"/>
    </source>
</evidence>
<dbReference type="FunFam" id="2.10.50.30:FF:000002">
    <property type="entry name" value="Vomeronasal 2 receptor, h1"/>
    <property type="match status" value="1"/>
</dbReference>
<evidence type="ECO:0000256" key="10">
    <source>
        <dbReference type="ARBA" id="ARBA00023180"/>
    </source>
</evidence>
<dbReference type="InterPro" id="IPR017979">
    <property type="entry name" value="GPCR_3_CS"/>
</dbReference>
<dbReference type="Pfam" id="PF01094">
    <property type="entry name" value="ANF_receptor"/>
    <property type="match status" value="1"/>
</dbReference>
<feature type="transmembrane region" description="Helical" evidence="12">
    <location>
        <begin position="640"/>
        <end position="658"/>
    </location>
</feature>
<proteinExistence type="inferred from homology"/>